<evidence type="ECO:0000256" key="4">
    <source>
        <dbReference type="ARBA" id="ARBA00004496"/>
    </source>
</evidence>
<dbReference type="EMBL" id="JDRX01000005">
    <property type="protein sequence ID" value="KGN02902.1"/>
    <property type="molecule type" value="Genomic_DNA"/>
</dbReference>
<dbReference type="SUPFAM" id="SSF53098">
    <property type="entry name" value="Ribonuclease H-like"/>
    <property type="match status" value="1"/>
</dbReference>
<dbReference type="InterPro" id="IPR036397">
    <property type="entry name" value="RNaseH_sf"/>
</dbReference>
<dbReference type="AlphaFoldDB" id="A0AA88ZRX5"/>
<feature type="domain" description="RNase H type-2" evidence="17">
    <location>
        <begin position="79"/>
        <end position="269"/>
    </location>
</feature>
<dbReference type="Gene3D" id="3.30.420.10">
    <property type="entry name" value="Ribonuclease H-like superfamily/Ribonuclease H"/>
    <property type="match status" value="1"/>
</dbReference>
<evidence type="ECO:0000256" key="5">
    <source>
        <dbReference type="ARBA" id="ARBA00007383"/>
    </source>
</evidence>
<evidence type="ECO:0000256" key="16">
    <source>
        <dbReference type="RuleBase" id="RU003515"/>
    </source>
</evidence>
<dbReference type="RefSeq" id="WP_039249209.1">
    <property type="nucleotide sequence ID" value="NZ_JDRX01000005.1"/>
</dbReference>
<dbReference type="PROSITE" id="PS51975">
    <property type="entry name" value="RNASE_H_2"/>
    <property type="match status" value="1"/>
</dbReference>
<reference evidence="18 19" key="1">
    <citation type="submission" date="2014-01" db="EMBL/GenBank/DDBJ databases">
        <title>Plasmidome dynamics in the species complex Clostridium novyi sensu lato converts strains of independent lineages into distinctly different pathogens.</title>
        <authorList>
            <person name="Skarin H."/>
            <person name="Segerman B."/>
        </authorList>
    </citation>
    <scope>NUCLEOTIDE SEQUENCE [LARGE SCALE GENOMIC DNA]</scope>
    <source>
        <strain evidence="18 19">4570</strain>
    </source>
</reference>
<evidence type="ECO:0000313" key="19">
    <source>
        <dbReference type="Proteomes" id="UP000030016"/>
    </source>
</evidence>
<gene>
    <name evidence="14" type="primary">rnhB</name>
    <name evidence="18" type="ORF">Z969_03710</name>
</gene>
<dbReference type="GO" id="GO:0006298">
    <property type="term" value="P:mismatch repair"/>
    <property type="evidence" value="ECO:0007669"/>
    <property type="project" value="TreeGrafter"/>
</dbReference>
<accession>A0AA88ZRX5</accession>
<evidence type="ECO:0000256" key="13">
    <source>
        <dbReference type="ARBA" id="ARBA00023211"/>
    </source>
</evidence>
<keyword evidence="8 14" id="KW-0963">Cytoplasm</keyword>
<comment type="cofactor">
    <cofactor evidence="14 15">
        <name>Mn(2+)</name>
        <dbReference type="ChEBI" id="CHEBI:29035"/>
    </cofactor>
    <cofactor evidence="14 15">
        <name>Mg(2+)</name>
        <dbReference type="ChEBI" id="CHEBI:18420"/>
    </cofactor>
    <text evidence="14 15">Manganese or magnesium. Binds 1 divalent metal ion per monomer in the absence of substrate. May bind a second metal ion after substrate binding.</text>
</comment>
<protein>
    <recommendedName>
        <fullName evidence="7 14">Ribonuclease HII</fullName>
        <shortName evidence="14">RNase HII</shortName>
        <ecNumber evidence="6 14">3.1.26.4</ecNumber>
    </recommendedName>
</protein>
<comment type="similarity">
    <text evidence="5 14 16">Belongs to the RNase HII family.</text>
</comment>
<dbReference type="InterPro" id="IPR001352">
    <property type="entry name" value="RNase_HII/HIII"/>
</dbReference>
<evidence type="ECO:0000256" key="10">
    <source>
        <dbReference type="ARBA" id="ARBA00022723"/>
    </source>
</evidence>
<evidence type="ECO:0000256" key="8">
    <source>
        <dbReference type="ARBA" id="ARBA00022490"/>
    </source>
</evidence>
<dbReference type="CDD" id="cd07182">
    <property type="entry name" value="RNase_HII_bacteria_HII_like"/>
    <property type="match status" value="1"/>
</dbReference>
<comment type="subcellular location">
    <subcellularLocation>
        <location evidence="4 14">Cytoplasm</location>
    </subcellularLocation>
</comment>
<feature type="binding site" evidence="14 15">
    <location>
        <position position="85"/>
    </location>
    <ligand>
        <name>a divalent metal cation</name>
        <dbReference type="ChEBI" id="CHEBI:60240"/>
    </ligand>
</feature>
<evidence type="ECO:0000256" key="14">
    <source>
        <dbReference type="HAMAP-Rule" id="MF_00052"/>
    </source>
</evidence>
<name>A0AA88ZRX5_CLONO</name>
<dbReference type="GO" id="GO:0005737">
    <property type="term" value="C:cytoplasm"/>
    <property type="evidence" value="ECO:0007669"/>
    <property type="project" value="UniProtKB-SubCell"/>
</dbReference>
<evidence type="ECO:0000256" key="9">
    <source>
        <dbReference type="ARBA" id="ARBA00022722"/>
    </source>
</evidence>
<evidence type="ECO:0000256" key="1">
    <source>
        <dbReference type="ARBA" id="ARBA00000077"/>
    </source>
</evidence>
<keyword evidence="9 14" id="KW-0540">Nuclease</keyword>
<sequence>MNIGNMKATDVKAYISNILKSEDKSIDYEALIRTLENDNRVTVKNLGKNVIKFLENRKKEIIRVRNMYEFDKKYIKSGTYLAGADEVGRGPLAGPIVAAAVVLDLDIINDENLILRINDSKKISFEVREELSKIIKERAVSYSIQEISSEEIDEKGIAWCNNEVLKRSVCNLKVDPDLVLSDGYKIKNCTINNEFVVKGDAKSASIACASIIAKVYRDNLMIEYSKKYPEYMFNKNMGYGTKEHIEAIKKFGCTKIHRKSFLTNILNTF</sequence>
<evidence type="ECO:0000256" key="12">
    <source>
        <dbReference type="ARBA" id="ARBA00022801"/>
    </source>
</evidence>
<dbReference type="EC" id="3.1.26.4" evidence="6 14"/>
<dbReference type="GO" id="GO:0030145">
    <property type="term" value="F:manganese ion binding"/>
    <property type="evidence" value="ECO:0007669"/>
    <property type="project" value="UniProtKB-UniRule"/>
</dbReference>
<keyword evidence="13 14" id="KW-0464">Manganese</keyword>
<proteinExistence type="inferred from homology"/>
<dbReference type="HAMAP" id="MF_00052_B">
    <property type="entry name" value="RNase_HII_B"/>
    <property type="match status" value="1"/>
</dbReference>
<dbReference type="GO" id="GO:0043137">
    <property type="term" value="P:DNA replication, removal of RNA primer"/>
    <property type="evidence" value="ECO:0007669"/>
    <property type="project" value="TreeGrafter"/>
</dbReference>
<dbReference type="GO" id="GO:0032299">
    <property type="term" value="C:ribonuclease H2 complex"/>
    <property type="evidence" value="ECO:0007669"/>
    <property type="project" value="TreeGrafter"/>
</dbReference>
<evidence type="ECO:0000313" key="18">
    <source>
        <dbReference type="EMBL" id="KGN02902.1"/>
    </source>
</evidence>
<dbReference type="InterPro" id="IPR024567">
    <property type="entry name" value="RNase_HII/HIII_dom"/>
</dbReference>
<dbReference type="NCBIfam" id="NF000594">
    <property type="entry name" value="PRK00015.1-1"/>
    <property type="match status" value="1"/>
</dbReference>
<evidence type="ECO:0000256" key="2">
    <source>
        <dbReference type="ARBA" id="ARBA00001946"/>
    </source>
</evidence>
<dbReference type="InterPro" id="IPR012337">
    <property type="entry name" value="RNaseH-like_sf"/>
</dbReference>
<dbReference type="InterPro" id="IPR022898">
    <property type="entry name" value="RNase_HII"/>
</dbReference>
<evidence type="ECO:0000256" key="3">
    <source>
        <dbReference type="ARBA" id="ARBA00004065"/>
    </source>
</evidence>
<evidence type="ECO:0000256" key="6">
    <source>
        <dbReference type="ARBA" id="ARBA00012180"/>
    </source>
</evidence>
<comment type="function">
    <text evidence="3 14 16">Endonuclease that specifically degrades the RNA of RNA-DNA hybrids.</text>
</comment>
<feature type="binding site" evidence="14 15">
    <location>
        <position position="182"/>
    </location>
    <ligand>
        <name>a divalent metal cation</name>
        <dbReference type="ChEBI" id="CHEBI:60240"/>
    </ligand>
</feature>
<comment type="cofactor">
    <cofactor evidence="2">
        <name>Mg(2+)</name>
        <dbReference type="ChEBI" id="CHEBI:18420"/>
    </cofactor>
</comment>
<dbReference type="Pfam" id="PF01351">
    <property type="entry name" value="RNase_HII"/>
    <property type="match status" value="1"/>
</dbReference>
<evidence type="ECO:0000256" key="7">
    <source>
        <dbReference type="ARBA" id="ARBA00019179"/>
    </source>
</evidence>
<dbReference type="PANTHER" id="PTHR10954:SF18">
    <property type="entry name" value="RIBONUCLEASE HII"/>
    <property type="match status" value="1"/>
</dbReference>
<keyword evidence="11 14" id="KW-0255">Endonuclease</keyword>
<dbReference type="GO" id="GO:0003723">
    <property type="term" value="F:RNA binding"/>
    <property type="evidence" value="ECO:0007669"/>
    <property type="project" value="UniProtKB-UniRule"/>
</dbReference>
<feature type="binding site" evidence="14 15">
    <location>
        <position position="86"/>
    </location>
    <ligand>
        <name>a divalent metal cation</name>
        <dbReference type="ChEBI" id="CHEBI:60240"/>
    </ligand>
</feature>
<dbReference type="NCBIfam" id="NF000595">
    <property type="entry name" value="PRK00015.1-3"/>
    <property type="match status" value="1"/>
</dbReference>
<organism evidence="18 19">
    <name type="scientific">Clostridium novyi A str. 4570</name>
    <dbReference type="NCBI Taxonomy" id="1444290"/>
    <lineage>
        <taxon>Bacteria</taxon>
        <taxon>Bacillati</taxon>
        <taxon>Bacillota</taxon>
        <taxon>Clostridia</taxon>
        <taxon>Eubacteriales</taxon>
        <taxon>Clostridiaceae</taxon>
        <taxon>Clostridium</taxon>
    </lineage>
</organism>
<comment type="caution">
    <text evidence="18">The sequence shown here is derived from an EMBL/GenBank/DDBJ whole genome shotgun (WGS) entry which is preliminary data.</text>
</comment>
<dbReference type="GO" id="GO:0004523">
    <property type="term" value="F:RNA-DNA hybrid ribonuclease activity"/>
    <property type="evidence" value="ECO:0007669"/>
    <property type="project" value="UniProtKB-UniRule"/>
</dbReference>
<dbReference type="PANTHER" id="PTHR10954">
    <property type="entry name" value="RIBONUCLEASE H2 SUBUNIT A"/>
    <property type="match status" value="1"/>
</dbReference>
<dbReference type="Proteomes" id="UP000030016">
    <property type="component" value="Unassembled WGS sequence"/>
</dbReference>
<comment type="catalytic activity">
    <reaction evidence="1 14 15 16">
        <text>Endonucleolytic cleavage to 5'-phosphomonoester.</text>
        <dbReference type="EC" id="3.1.26.4"/>
    </reaction>
</comment>
<keyword evidence="12 14" id="KW-0378">Hydrolase</keyword>
<evidence type="ECO:0000259" key="17">
    <source>
        <dbReference type="PROSITE" id="PS51975"/>
    </source>
</evidence>
<evidence type="ECO:0000256" key="11">
    <source>
        <dbReference type="ARBA" id="ARBA00022759"/>
    </source>
</evidence>
<keyword evidence="10 14" id="KW-0479">Metal-binding</keyword>
<evidence type="ECO:0000256" key="15">
    <source>
        <dbReference type="PROSITE-ProRule" id="PRU01319"/>
    </source>
</evidence>